<keyword evidence="3" id="KW-1185">Reference proteome</keyword>
<dbReference type="InterPro" id="IPR000182">
    <property type="entry name" value="GNAT_dom"/>
</dbReference>
<comment type="caution">
    <text evidence="2">The sequence shown here is derived from an EMBL/GenBank/DDBJ whole genome shotgun (WGS) entry which is preliminary data.</text>
</comment>
<dbReference type="SUPFAM" id="SSF53254">
    <property type="entry name" value="Phosphoglycerate mutase-like"/>
    <property type="match status" value="1"/>
</dbReference>
<dbReference type="InterPro" id="IPR029033">
    <property type="entry name" value="His_PPase_superfam"/>
</dbReference>
<accession>A0ABU0GI11</accession>
<dbReference type="Pfam" id="PF00583">
    <property type="entry name" value="Acetyltransf_1"/>
    <property type="match status" value="1"/>
</dbReference>
<dbReference type="Gene3D" id="3.40.630.30">
    <property type="match status" value="1"/>
</dbReference>
<proteinExistence type="predicted"/>
<dbReference type="InterPro" id="IPR013078">
    <property type="entry name" value="His_Pase_superF_clade-1"/>
</dbReference>
<dbReference type="PROSITE" id="PS51186">
    <property type="entry name" value="GNAT"/>
    <property type="match status" value="1"/>
</dbReference>
<sequence length="375" mass="38768">MSAHPTPQTRRATPADVPAVLDLDHATGGTLSGDDVAAWASTGALRVAGTAGEVAGFAVVVPHFFGHDLVELVKVAPAARRRGVATALLAHASGTRATPKVFTSTNLSNRPMQAVLDAAGWACVGVVDGLDEGDPELIYAAPPVAADPVPLPPVPGRVPVRERTVHVVTHPEATHHVDGLVGGQFDSDLTPLGERQAAAIGAALRARITAGAGVAVASSDLLRTRRTAEVVASALAVTPTFDARLREKSYGEAGGRPQAWLDARFVPPPAVGDRLRHDEGVPGAETRLDLAVRAYAALTDLLTLDVDHLVVVTHGFTAGLLVAAWIGMPVASAGHVAFPVPSGSITTLREDGFFHNRAVVTVGDVAHLHTPAPRP</sequence>
<gene>
    <name evidence="2" type="ORF">JO380_001372</name>
</gene>
<dbReference type="PANTHER" id="PTHR48100">
    <property type="entry name" value="BROAD-SPECIFICITY PHOSPHATASE YOR283W-RELATED"/>
    <property type="match status" value="1"/>
</dbReference>
<dbReference type="Gene3D" id="3.40.50.1240">
    <property type="entry name" value="Phosphoglycerate mutase-like"/>
    <property type="match status" value="1"/>
</dbReference>
<dbReference type="Pfam" id="PF00300">
    <property type="entry name" value="His_Phos_1"/>
    <property type="match status" value="1"/>
</dbReference>
<name>A0ABU0GI11_9CELL</name>
<dbReference type="RefSeq" id="WP_233421025.1">
    <property type="nucleotide sequence ID" value="NZ_JAUSVM010000001.1"/>
</dbReference>
<dbReference type="SMART" id="SM00855">
    <property type="entry name" value="PGAM"/>
    <property type="match status" value="1"/>
</dbReference>
<dbReference type="PANTHER" id="PTHR48100:SF1">
    <property type="entry name" value="HISTIDINE PHOSPHATASE FAMILY PROTEIN-RELATED"/>
    <property type="match status" value="1"/>
</dbReference>
<dbReference type="CDD" id="cd04301">
    <property type="entry name" value="NAT_SF"/>
    <property type="match status" value="1"/>
</dbReference>
<evidence type="ECO:0000313" key="2">
    <source>
        <dbReference type="EMBL" id="MDQ0424991.1"/>
    </source>
</evidence>
<dbReference type="InterPro" id="IPR016181">
    <property type="entry name" value="Acyl_CoA_acyltransferase"/>
</dbReference>
<protein>
    <submittedName>
        <fullName evidence="2">Broad specificity phosphatase PhoE/GNAT superfamily N-acetyltransferase</fullName>
    </submittedName>
</protein>
<reference evidence="2 3" key="1">
    <citation type="submission" date="2023-07" db="EMBL/GenBank/DDBJ databases">
        <title>Sequencing the genomes of 1000 actinobacteria strains.</title>
        <authorList>
            <person name="Klenk H.-P."/>
        </authorList>
    </citation>
    <scope>NUCLEOTIDE SEQUENCE [LARGE SCALE GENOMIC DNA]</scope>
    <source>
        <strain evidence="2 3">DSM 14785</strain>
    </source>
</reference>
<dbReference type="InterPro" id="IPR050275">
    <property type="entry name" value="PGM_Phosphatase"/>
</dbReference>
<feature type="domain" description="N-acetyltransferase" evidence="1">
    <location>
        <begin position="7"/>
        <end position="142"/>
    </location>
</feature>
<dbReference type="SUPFAM" id="SSF55729">
    <property type="entry name" value="Acyl-CoA N-acyltransferases (Nat)"/>
    <property type="match status" value="1"/>
</dbReference>
<dbReference type="CDD" id="cd07067">
    <property type="entry name" value="HP_PGM_like"/>
    <property type="match status" value="1"/>
</dbReference>
<evidence type="ECO:0000259" key="1">
    <source>
        <dbReference type="PROSITE" id="PS51186"/>
    </source>
</evidence>
<dbReference type="EMBL" id="JAUSVM010000001">
    <property type="protein sequence ID" value="MDQ0424991.1"/>
    <property type="molecule type" value="Genomic_DNA"/>
</dbReference>
<evidence type="ECO:0000313" key="3">
    <source>
        <dbReference type="Proteomes" id="UP001240250"/>
    </source>
</evidence>
<dbReference type="Proteomes" id="UP001240250">
    <property type="component" value="Unassembled WGS sequence"/>
</dbReference>
<organism evidence="2 3">
    <name type="scientific">Cellulomonas iranensis</name>
    <dbReference type="NCBI Taxonomy" id="76862"/>
    <lineage>
        <taxon>Bacteria</taxon>
        <taxon>Bacillati</taxon>
        <taxon>Actinomycetota</taxon>
        <taxon>Actinomycetes</taxon>
        <taxon>Micrococcales</taxon>
        <taxon>Cellulomonadaceae</taxon>
        <taxon>Cellulomonas</taxon>
    </lineage>
</organism>